<reference evidence="3" key="1">
    <citation type="submission" date="2018-05" db="EMBL/GenBank/DDBJ databases">
        <authorList>
            <person name="Li X."/>
        </authorList>
    </citation>
    <scope>NUCLEOTIDE SEQUENCE [LARGE SCALE GENOMIC DNA]</scope>
    <source>
        <strain evidence="3">HKS-05</strain>
    </source>
</reference>
<dbReference type="RefSeq" id="WP_111456266.1">
    <property type="nucleotide sequence ID" value="NZ_QFYP01000001.1"/>
</dbReference>
<accession>A0A328AVE1</accession>
<evidence type="ECO:0000256" key="1">
    <source>
        <dbReference type="SAM" id="MobiDB-lite"/>
    </source>
</evidence>
<feature type="region of interest" description="Disordered" evidence="1">
    <location>
        <begin position="32"/>
        <end position="77"/>
    </location>
</feature>
<evidence type="ECO:0000313" key="3">
    <source>
        <dbReference type="Proteomes" id="UP000249842"/>
    </source>
</evidence>
<keyword evidence="3" id="KW-1185">Reference proteome</keyword>
<comment type="caution">
    <text evidence="2">The sequence shown here is derived from an EMBL/GenBank/DDBJ whole genome shotgun (WGS) entry which is preliminary data.</text>
</comment>
<sequence>MIDRQFKPDLTGSDETLEHLLARLRSFSKLRPVHPRGRDLPPDFGSLVTSRRPPGGAGGAEAPIPVERPIADLYAPT</sequence>
<gene>
    <name evidence="2" type="ORF">DJ021_03720</name>
</gene>
<name>A0A328AVE1_9CAUL</name>
<protein>
    <submittedName>
        <fullName evidence="2">Uncharacterized protein</fullName>
    </submittedName>
</protein>
<dbReference type="OrthoDB" id="9907499at2"/>
<dbReference type="Proteomes" id="UP000249842">
    <property type="component" value="Unassembled WGS sequence"/>
</dbReference>
<dbReference type="EMBL" id="QFYP01000001">
    <property type="protein sequence ID" value="RAK58973.1"/>
    <property type="molecule type" value="Genomic_DNA"/>
</dbReference>
<evidence type="ECO:0000313" key="2">
    <source>
        <dbReference type="EMBL" id="RAK58973.1"/>
    </source>
</evidence>
<organism evidence="2 3">
    <name type="scientific">Phenylobacterium hankyongense</name>
    <dbReference type="NCBI Taxonomy" id="1813876"/>
    <lineage>
        <taxon>Bacteria</taxon>
        <taxon>Pseudomonadati</taxon>
        <taxon>Pseudomonadota</taxon>
        <taxon>Alphaproteobacteria</taxon>
        <taxon>Caulobacterales</taxon>
        <taxon>Caulobacteraceae</taxon>
        <taxon>Phenylobacterium</taxon>
    </lineage>
</organism>
<dbReference type="AlphaFoldDB" id="A0A328AVE1"/>
<proteinExistence type="predicted"/>